<dbReference type="InterPro" id="IPR023772">
    <property type="entry name" value="DNA-bd_HTH_TetR-type_CS"/>
</dbReference>
<dbReference type="Gene3D" id="1.10.357.10">
    <property type="entry name" value="Tetracycline Repressor, domain 2"/>
    <property type="match status" value="1"/>
</dbReference>
<evidence type="ECO:0000313" key="5">
    <source>
        <dbReference type="Proteomes" id="UP000235739"/>
    </source>
</evidence>
<dbReference type="InterPro" id="IPR001647">
    <property type="entry name" value="HTH_TetR"/>
</dbReference>
<dbReference type="Pfam" id="PF00440">
    <property type="entry name" value="TetR_N"/>
    <property type="match status" value="1"/>
</dbReference>
<dbReference type="InterPro" id="IPR009057">
    <property type="entry name" value="Homeodomain-like_sf"/>
</dbReference>
<dbReference type="PRINTS" id="PR00455">
    <property type="entry name" value="HTHTETR"/>
</dbReference>
<dbReference type="Gene3D" id="1.10.10.60">
    <property type="entry name" value="Homeodomain-like"/>
    <property type="match status" value="1"/>
</dbReference>
<organism evidence="4 5">
    <name type="scientific">Glutamicibacter arilaitensis</name>
    <dbReference type="NCBI Taxonomy" id="256701"/>
    <lineage>
        <taxon>Bacteria</taxon>
        <taxon>Bacillati</taxon>
        <taxon>Actinomycetota</taxon>
        <taxon>Actinomycetes</taxon>
        <taxon>Micrococcales</taxon>
        <taxon>Micrococcaceae</taxon>
        <taxon>Glutamicibacter</taxon>
    </lineage>
</organism>
<dbReference type="PANTHER" id="PTHR30055:SF237">
    <property type="entry name" value="TRANSCRIPTIONAL REPRESSOR MCE3R"/>
    <property type="match status" value="1"/>
</dbReference>
<evidence type="ECO:0000313" key="4">
    <source>
        <dbReference type="EMBL" id="PMQ21571.1"/>
    </source>
</evidence>
<reference evidence="4 5" key="1">
    <citation type="journal article" date="2017" name="Elife">
        <title>Extensive horizontal gene transfer in cheese-associated bacteria.</title>
        <authorList>
            <person name="Bonham K.S."/>
            <person name="Wolfe B.E."/>
            <person name="Dutton R.J."/>
        </authorList>
    </citation>
    <scope>NUCLEOTIDE SEQUENCE [LARGE SCALE GENOMIC DNA]</scope>
    <source>
        <strain evidence="4 5">JB182</strain>
    </source>
</reference>
<comment type="caution">
    <text evidence="4">The sequence shown here is derived from an EMBL/GenBank/DDBJ whole genome shotgun (WGS) entry which is preliminary data.</text>
</comment>
<feature type="DNA-binding region" description="H-T-H motif" evidence="2">
    <location>
        <begin position="45"/>
        <end position="64"/>
    </location>
</feature>
<name>A0A2N7S600_9MICC</name>
<proteinExistence type="predicted"/>
<dbReference type="SUPFAM" id="SSF46689">
    <property type="entry name" value="Homeodomain-like"/>
    <property type="match status" value="1"/>
</dbReference>
<sequence>MMVLASKYQSLNEPTDRERAKAERREALLREATRLFALNGYAGVSLEDLGAACGISGPAVYRHFAGKQAVLIALLVDMSKDIYAGGCAATEAGGTPLEILSRLVDFHTDFSLSRPDILQVQDRDLKSLPKAELALVRKLQNSYIGLWTTELAKLHPSGSKQSHRFRAHAVFGLLNSTAHSAHSPRTKKSGLKPLLSNMALAALTSPVV</sequence>
<accession>A0A2N7S600</accession>
<evidence type="ECO:0000256" key="1">
    <source>
        <dbReference type="ARBA" id="ARBA00023125"/>
    </source>
</evidence>
<evidence type="ECO:0000256" key="2">
    <source>
        <dbReference type="PROSITE-ProRule" id="PRU00335"/>
    </source>
</evidence>
<dbReference type="EMBL" id="PNQX01000001">
    <property type="protein sequence ID" value="PMQ21571.1"/>
    <property type="molecule type" value="Genomic_DNA"/>
</dbReference>
<evidence type="ECO:0000259" key="3">
    <source>
        <dbReference type="PROSITE" id="PS50977"/>
    </source>
</evidence>
<dbReference type="PANTHER" id="PTHR30055">
    <property type="entry name" value="HTH-TYPE TRANSCRIPTIONAL REGULATOR RUTR"/>
    <property type="match status" value="1"/>
</dbReference>
<keyword evidence="1 2" id="KW-0238">DNA-binding</keyword>
<gene>
    <name evidence="4" type="ORF">CIK84_08570</name>
</gene>
<dbReference type="PROSITE" id="PS50977">
    <property type="entry name" value="HTH_TETR_2"/>
    <property type="match status" value="1"/>
</dbReference>
<dbReference type="AlphaFoldDB" id="A0A2N7S600"/>
<dbReference type="GO" id="GO:0000976">
    <property type="term" value="F:transcription cis-regulatory region binding"/>
    <property type="evidence" value="ECO:0007669"/>
    <property type="project" value="TreeGrafter"/>
</dbReference>
<dbReference type="InterPro" id="IPR050109">
    <property type="entry name" value="HTH-type_TetR-like_transc_reg"/>
</dbReference>
<protein>
    <submittedName>
        <fullName evidence="4">TetR/AcrR family transcriptional regulator</fullName>
    </submittedName>
</protein>
<dbReference type="GO" id="GO:0003700">
    <property type="term" value="F:DNA-binding transcription factor activity"/>
    <property type="evidence" value="ECO:0007669"/>
    <property type="project" value="TreeGrafter"/>
</dbReference>
<dbReference type="PROSITE" id="PS01081">
    <property type="entry name" value="HTH_TETR_1"/>
    <property type="match status" value="1"/>
</dbReference>
<dbReference type="Proteomes" id="UP000235739">
    <property type="component" value="Unassembled WGS sequence"/>
</dbReference>
<feature type="domain" description="HTH tetR-type" evidence="3">
    <location>
        <begin position="22"/>
        <end position="82"/>
    </location>
</feature>